<reference evidence="1 2" key="1">
    <citation type="submission" date="2016-04" db="EMBL/GenBank/DDBJ databases">
        <title>Draft genome of Fonsecaea erecta CBS 125763.</title>
        <authorList>
            <person name="Weiss V.A."/>
            <person name="Vicente V.A."/>
            <person name="Raittz R.T."/>
            <person name="Moreno L.F."/>
            <person name="De Souza E.M."/>
            <person name="Pedrosa F.O."/>
            <person name="Steffens M.B."/>
            <person name="Faoro H."/>
            <person name="Tadra-Sfeir M.Z."/>
            <person name="Najafzadeh M.J."/>
            <person name="Felipe M.S."/>
            <person name="Teixeira M."/>
            <person name="Sun J."/>
            <person name="Xi L."/>
            <person name="Gomes R."/>
            <person name="De Azevedo C.M."/>
            <person name="Salgado C.G."/>
            <person name="Da Silva M.B."/>
            <person name="Nascimento M.F."/>
            <person name="Queiroz-Telles F."/>
            <person name="Attili D.S."/>
            <person name="Gorbushina A."/>
        </authorList>
    </citation>
    <scope>NUCLEOTIDE SEQUENCE [LARGE SCALE GENOMIC DNA]</scope>
    <source>
        <strain evidence="1 2">CBS 125763</strain>
    </source>
</reference>
<dbReference type="RefSeq" id="XP_018687260.1">
    <property type="nucleotide sequence ID" value="XM_018843419.1"/>
</dbReference>
<organism evidence="1 2">
    <name type="scientific">Fonsecaea erecta</name>
    <dbReference type="NCBI Taxonomy" id="1367422"/>
    <lineage>
        <taxon>Eukaryota</taxon>
        <taxon>Fungi</taxon>
        <taxon>Dikarya</taxon>
        <taxon>Ascomycota</taxon>
        <taxon>Pezizomycotina</taxon>
        <taxon>Eurotiomycetes</taxon>
        <taxon>Chaetothyriomycetidae</taxon>
        <taxon>Chaetothyriales</taxon>
        <taxon>Herpotrichiellaceae</taxon>
        <taxon>Fonsecaea</taxon>
    </lineage>
</organism>
<sequence>MSVLMNIRTSSAEDRGEEWDLRSRANEDDLLRPSAASIRQITFAALVAVVVVALVITNDADLGAQSVPPPLRPSRVALLRPVKLSVVLSGNAESDLPLVTSALPGFRRCLSDRHATVRAEMVETGTVFVAARGKECLEPLMGLFETVSVAGSPFGPTVAHMEQYLQDDSEFNLSLLTTQVTLGFKLTLLYGAKGDAQRMRDTATACHAPGADAGFDSPMKWTISSAK</sequence>
<dbReference type="OrthoDB" id="5148094at2759"/>
<name>A0A178Z3W7_9EURO</name>
<comment type="caution">
    <text evidence="1">The sequence shown here is derived from an EMBL/GenBank/DDBJ whole genome shotgun (WGS) entry which is preliminary data.</text>
</comment>
<keyword evidence="2" id="KW-1185">Reference proteome</keyword>
<gene>
    <name evidence="1" type="ORF">AYL99_11915</name>
</gene>
<protein>
    <submittedName>
        <fullName evidence="1">Uncharacterized protein</fullName>
    </submittedName>
</protein>
<evidence type="ECO:0000313" key="1">
    <source>
        <dbReference type="EMBL" id="OAP53893.1"/>
    </source>
</evidence>
<dbReference type="AlphaFoldDB" id="A0A178Z3W7"/>
<dbReference type="GeneID" id="30016082"/>
<dbReference type="EMBL" id="LVYI01000018">
    <property type="protein sequence ID" value="OAP53893.1"/>
    <property type="molecule type" value="Genomic_DNA"/>
</dbReference>
<accession>A0A178Z3W7</accession>
<dbReference type="Proteomes" id="UP000078343">
    <property type="component" value="Unassembled WGS sequence"/>
</dbReference>
<proteinExistence type="predicted"/>
<evidence type="ECO:0000313" key="2">
    <source>
        <dbReference type="Proteomes" id="UP000078343"/>
    </source>
</evidence>